<reference evidence="1" key="3">
    <citation type="submission" date="2018-07" db="EMBL/GenBank/DDBJ databases">
        <title>WGS assembly of Glycine max.</title>
        <authorList>
            <person name="Schmutz J."/>
            <person name="Cannon S."/>
            <person name="Schlueter J."/>
            <person name="Ma J."/>
            <person name="Mitros T."/>
            <person name="Nelson W."/>
            <person name="Hyten D."/>
            <person name="Song Q."/>
            <person name="Thelen J."/>
            <person name="Cheng J."/>
            <person name="Xu D."/>
            <person name="Hellsten U."/>
            <person name="May G."/>
            <person name="Yu Y."/>
            <person name="Sakurai T."/>
            <person name="Umezawa T."/>
            <person name="Bhattacharyya M."/>
            <person name="Sandhu D."/>
            <person name="Valliyodan B."/>
            <person name="Lindquist E."/>
            <person name="Peto M."/>
            <person name="Grant D."/>
            <person name="Shu S."/>
            <person name="Goodstein D."/>
            <person name="Barry K."/>
            <person name="Futrell-Griggs M."/>
            <person name="Abernathy B."/>
            <person name="Du J."/>
            <person name="Tian Z."/>
            <person name="Zhu L."/>
            <person name="Gill N."/>
            <person name="Joshi T."/>
            <person name="Libault M."/>
            <person name="Sethuraman A."/>
            <person name="Zhang X."/>
            <person name="Shinozaki K."/>
            <person name="Nguyen H."/>
            <person name="Wing R."/>
            <person name="Cregan P."/>
            <person name="Specht J."/>
            <person name="Grimwood J."/>
            <person name="Rokhsar D."/>
            <person name="Stacey G."/>
            <person name="Shoemaker R."/>
            <person name="Jackson S."/>
        </authorList>
    </citation>
    <scope>NUCLEOTIDE SEQUENCE</scope>
    <source>
        <tissue evidence="1">Callus</tissue>
    </source>
</reference>
<reference evidence="1 2" key="1">
    <citation type="journal article" date="2010" name="Nature">
        <title>Genome sequence of the palaeopolyploid soybean.</title>
        <authorList>
            <person name="Schmutz J."/>
            <person name="Cannon S.B."/>
            <person name="Schlueter J."/>
            <person name="Ma J."/>
            <person name="Mitros T."/>
            <person name="Nelson W."/>
            <person name="Hyten D.L."/>
            <person name="Song Q."/>
            <person name="Thelen J.J."/>
            <person name="Cheng J."/>
            <person name="Xu D."/>
            <person name="Hellsten U."/>
            <person name="May G.D."/>
            <person name="Yu Y."/>
            <person name="Sakurai T."/>
            <person name="Umezawa T."/>
            <person name="Bhattacharyya M.K."/>
            <person name="Sandhu D."/>
            <person name="Valliyodan B."/>
            <person name="Lindquist E."/>
            <person name="Peto M."/>
            <person name="Grant D."/>
            <person name="Shu S."/>
            <person name="Goodstein D."/>
            <person name="Barry K."/>
            <person name="Futrell-Griggs M."/>
            <person name="Abernathy B."/>
            <person name="Du J."/>
            <person name="Tian Z."/>
            <person name="Zhu L."/>
            <person name="Gill N."/>
            <person name="Joshi T."/>
            <person name="Libault M."/>
            <person name="Sethuraman A."/>
            <person name="Zhang X.-C."/>
            <person name="Shinozaki K."/>
            <person name="Nguyen H.T."/>
            <person name="Wing R.A."/>
            <person name="Cregan P."/>
            <person name="Specht J."/>
            <person name="Grimwood J."/>
            <person name="Rokhsar D."/>
            <person name="Stacey G."/>
            <person name="Shoemaker R.C."/>
            <person name="Jackson S.A."/>
        </authorList>
    </citation>
    <scope>NUCLEOTIDE SEQUENCE</scope>
    <source>
        <strain evidence="2">cv. Williams 82</strain>
        <tissue evidence="1">Callus</tissue>
    </source>
</reference>
<dbReference type="InParanoid" id="K7MER0"/>
<keyword evidence="3" id="KW-1185">Reference proteome</keyword>
<name>K7MER0_SOYBN</name>
<accession>K7MER0</accession>
<dbReference type="PaxDb" id="3847-GLYMA16G02230.1"/>
<organism evidence="1">
    <name type="scientific">Glycine max</name>
    <name type="common">Soybean</name>
    <name type="synonym">Glycine hispida</name>
    <dbReference type="NCBI Taxonomy" id="3847"/>
    <lineage>
        <taxon>Eukaryota</taxon>
        <taxon>Viridiplantae</taxon>
        <taxon>Streptophyta</taxon>
        <taxon>Embryophyta</taxon>
        <taxon>Tracheophyta</taxon>
        <taxon>Spermatophyta</taxon>
        <taxon>Magnoliopsida</taxon>
        <taxon>eudicotyledons</taxon>
        <taxon>Gunneridae</taxon>
        <taxon>Pentapetalae</taxon>
        <taxon>rosids</taxon>
        <taxon>fabids</taxon>
        <taxon>Fabales</taxon>
        <taxon>Fabaceae</taxon>
        <taxon>Papilionoideae</taxon>
        <taxon>50 kb inversion clade</taxon>
        <taxon>NPAAA clade</taxon>
        <taxon>indigoferoid/millettioid clade</taxon>
        <taxon>Phaseoleae</taxon>
        <taxon>Glycine</taxon>
        <taxon>Glycine subgen. Soja</taxon>
    </lineage>
</organism>
<evidence type="ECO:0000313" key="1">
    <source>
        <dbReference type="EMBL" id="KRH06385.1"/>
    </source>
</evidence>
<sequence>MNMIFPYFYNLLKINNNNNNNKAYFPKTNMYDDDDFLSFVMMKNENDVKVG</sequence>
<dbReference type="AlphaFoldDB" id="K7MER0"/>
<dbReference type="EMBL" id="CM000849">
    <property type="protein sequence ID" value="KRH06385.1"/>
    <property type="molecule type" value="Genomic_DNA"/>
</dbReference>
<protein>
    <submittedName>
        <fullName evidence="1 2">Uncharacterized protein</fullName>
    </submittedName>
</protein>
<dbReference type="Proteomes" id="UP000008827">
    <property type="component" value="Chromosome 16"/>
</dbReference>
<evidence type="ECO:0000313" key="2">
    <source>
        <dbReference type="EnsemblPlants" id="KRH06385"/>
    </source>
</evidence>
<dbReference type="EnsemblPlants" id="KRH06385">
    <property type="protein sequence ID" value="KRH06385"/>
    <property type="gene ID" value="GLYMA_16G019600"/>
</dbReference>
<reference evidence="2" key="2">
    <citation type="submission" date="2018-02" db="UniProtKB">
        <authorList>
            <consortium name="EnsemblPlants"/>
        </authorList>
    </citation>
    <scope>IDENTIFICATION</scope>
    <source>
        <strain evidence="2">Williams 82</strain>
    </source>
</reference>
<dbReference type="Gramene" id="KRH06385">
    <property type="protein sequence ID" value="KRH06385"/>
    <property type="gene ID" value="GLYMA_16G019600"/>
</dbReference>
<dbReference type="HOGENOM" id="CLU_3110266_0_0_1"/>
<proteinExistence type="predicted"/>
<gene>
    <name evidence="1" type="ORF">GLYMA_16G019600</name>
</gene>
<evidence type="ECO:0000313" key="3">
    <source>
        <dbReference type="Proteomes" id="UP000008827"/>
    </source>
</evidence>